<keyword evidence="4" id="KW-1185">Reference proteome</keyword>
<sequence length="388" mass="39975">MDADPFHRDVVERKSRRRSALGWIALGTAVLVLGGVLSLFAAPDWVQGPPLDPESPGPEGGRALVHILREQGVEVVATSRRAETVERLDDDTTLVLTDPWTLSEETILELVDAAGDTVVLDADGAVADLLAPGSGYSGYGSGPTAPDCDLSVAQRAGEIVPGRAFSAPSGTEGCYPVGDGFALLQVPGGAGTITLIDGTVLFDNGHLAEQGNAALGLGLIGTHDRVVWYTPSLEDAEDGGAPPTLGDMVPPWLTPAIVLLLLAGAAAALWAGRRFGPLVAERLPVTVRGSETLEGRARLYARASEPAHAAELLRAGATGRMARRLGLPPNAAPLEVADAAAARLGAATSVTRAILTHVPATDADLATFGRSLRDLEAAVDAARTDGLA</sequence>
<evidence type="ECO:0000313" key="3">
    <source>
        <dbReference type="EMBL" id="TFU34482.1"/>
    </source>
</evidence>
<reference evidence="3 4" key="1">
    <citation type="submission" date="2019-03" db="EMBL/GenBank/DDBJ databases">
        <title>Diversity of the mouse oral microbiome.</title>
        <authorList>
            <person name="Joseph S."/>
            <person name="Aduse-Opoku J."/>
            <person name="Curtis M."/>
            <person name="Wade W."/>
            <person name="Hashim A."/>
        </authorList>
    </citation>
    <scope>NUCLEOTIDE SEQUENCE [LARGE SCALE GENOMIC DNA]</scope>
    <source>
        <strain evidence="3 4">P1012</strain>
    </source>
</reference>
<keyword evidence="1" id="KW-0472">Membrane</keyword>
<evidence type="ECO:0000313" key="4">
    <source>
        <dbReference type="Proteomes" id="UP000298358"/>
    </source>
</evidence>
<dbReference type="OrthoDB" id="5241668at2"/>
<comment type="caution">
    <text evidence="3">The sequence shown here is derived from an EMBL/GenBank/DDBJ whole genome shotgun (WGS) entry which is preliminary data.</text>
</comment>
<evidence type="ECO:0000259" key="2">
    <source>
        <dbReference type="Pfam" id="PF14258"/>
    </source>
</evidence>
<organism evidence="3 4">
    <name type="scientific">Microbacterium paludicola</name>
    <dbReference type="NCBI Taxonomy" id="300019"/>
    <lineage>
        <taxon>Bacteria</taxon>
        <taxon>Bacillati</taxon>
        <taxon>Actinomycetota</taxon>
        <taxon>Actinomycetes</taxon>
        <taxon>Micrococcales</taxon>
        <taxon>Microbacteriaceae</taxon>
        <taxon>Microbacterium</taxon>
    </lineage>
</organism>
<dbReference type="EMBL" id="SPQB01000002">
    <property type="protein sequence ID" value="TFU34482.1"/>
    <property type="molecule type" value="Genomic_DNA"/>
</dbReference>
<dbReference type="Pfam" id="PF14258">
    <property type="entry name" value="DUF4350"/>
    <property type="match status" value="1"/>
</dbReference>
<feature type="domain" description="DUF4350" evidence="2">
    <location>
        <begin position="53"/>
        <end position="220"/>
    </location>
</feature>
<protein>
    <submittedName>
        <fullName evidence="3">DUF4350 domain-containing protein</fullName>
    </submittedName>
</protein>
<feature type="transmembrane region" description="Helical" evidence="1">
    <location>
        <begin position="20"/>
        <end position="42"/>
    </location>
</feature>
<evidence type="ECO:0000256" key="1">
    <source>
        <dbReference type="SAM" id="Phobius"/>
    </source>
</evidence>
<keyword evidence="1" id="KW-1133">Transmembrane helix</keyword>
<dbReference type="InterPro" id="IPR025646">
    <property type="entry name" value="DUF4350"/>
</dbReference>
<dbReference type="Proteomes" id="UP000298358">
    <property type="component" value="Unassembled WGS sequence"/>
</dbReference>
<keyword evidence="1" id="KW-0812">Transmembrane</keyword>
<accession>A0A4Y9G067</accession>
<dbReference type="AlphaFoldDB" id="A0A4Y9G067"/>
<name>A0A4Y9G067_9MICO</name>
<proteinExistence type="predicted"/>
<gene>
    <name evidence="3" type="ORF">E4U02_02010</name>
</gene>